<evidence type="ECO:0000259" key="5">
    <source>
        <dbReference type="Pfam" id="PF26238"/>
    </source>
</evidence>
<protein>
    <submittedName>
        <fullName evidence="6">Uncharacterized protein</fullName>
    </submittedName>
</protein>
<dbReference type="Pfam" id="PF26237">
    <property type="entry name" value="DUF8054_C"/>
    <property type="match status" value="1"/>
</dbReference>
<evidence type="ECO:0000313" key="6">
    <source>
        <dbReference type="EMBL" id="KTG08292.1"/>
    </source>
</evidence>
<dbReference type="AlphaFoldDB" id="A0A0W1R4L8"/>
<accession>A0A0W1R4L8</accession>
<dbReference type="Pfam" id="PF26236">
    <property type="entry name" value="DUF8054_N"/>
    <property type="match status" value="1"/>
</dbReference>
<keyword evidence="2" id="KW-1133">Transmembrane helix</keyword>
<feature type="region of interest" description="Disordered" evidence="1">
    <location>
        <begin position="91"/>
        <end position="151"/>
    </location>
</feature>
<feature type="domain" description="DUF8054" evidence="4">
    <location>
        <begin position="271"/>
        <end position="315"/>
    </location>
</feature>
<dbReference type="EMBL" id="LOPU01000031">
    <property type="protein sequence ID" value="KTG08292.1"/>
    <property type="molecule type" value="Genomic_DNA"/>
</dbReference>
<feature type="compositionally biased region" description="Basic and acidic residues" evidence="1">
    <location>
        <begin position="98"/>
        <end position="115"/>
    </location>
</feature>
<gene>
    <name evidence="6" type="ORF">AUR64_18815</name>
</gene>
<comment type="caution">
    <text evidence="6">The sequence shown here is derived from an EMBL/GenBank/DDBJ whole genome shotgun (WGS) entry which is preliminary data.</text>
</comment>
<evidence type="ECO:0000259" key="3">
    <source>
        <dbReference type="Pfam" id="PF26236"/>
    </source>
</evidence>
<feature type="domain" description="DUF8054" evidence="3">
    <location>
        <begin position="5"/>
        <end position="76"/>
    </location>
</feature>
<keyword evidence="7" id="KW-1185">Reference proteome</keyword>
<reference evidence="6 7" key="1">
    <citation type="submission" date="2015-12" db="EMBL/GenBank/DDBJ databases">
        <title>Haloprofundus marisrubri gen. nov., sp. nov., an extremely halophilic archaeon isolated from the Discovery deep brine-seawater interface in the Red Sea.</title>
        <authorList>
            <person name="Zhang G."/>
            <person name="Stingl U."/>
            <person name="Rashid M."/>
        </authorList>
    </citation>
    <scope>NUCLEOTIDE SEQUENCE [LARGE SCALE GENOMIC DNA]</scope>
    <source>
        <strain evidence="6 7">SB9</strain>
    </source>
</reference>
<dbReference type="OrthoDB" id="205972at2157"/>
<evidence type="ECO:0000256" key="2">
    <source>
        <dbReference type="SAM" id="Phobius"/>
    </source>
</evidence>
<feature type="compositionally biased region" description="Acidic residues" evidence="1">
    <location>
        <begin position="117"/>
        <end position="141"/>
    </location>
</feature>
<sequence length="315" mass="33618">MSLFDTVRRPEYTGERRCWPCTVVNAAVIAVVCLLLAPFSYGISLLVGAVGVGLVYLRGYAVPFTPTFAPKLVARLPVDFGPTYAVGEESGSLSDVGVDDRTDSASNTRSDKNAENVENDTEGGDDSGSSEDTEDSEDSENAETRRSDALTDDDIDGDVLVRELAAAGVFTENGELYLTDAFVDEWTDEMTGLREADRETLAAAAADAMPAKATWTLDDDWVVLDADGAKTWLTESVAIAETSAVRALRSHDVDDGVAAQAANPLRMFLPECPVCGGGVVETTVRNCCGGTMGVYDSPDIEVLACESCDELLYEF</sequence>
<dbReference type="Pfam" id="PF26238">
    <property type="entry name" value="DUF8054_M"/>
    <property type="match status" value="1"/>
</dbReference>
<evidence type="ECO:0000313" key="7">
    <source>
        <dbReference type="Proteomes" id="UP000054387"/>
    </source>
</evidence>
<name>A0A0W1R4L8_9EURY</name>
<keyword evidence="2" id="KW-0812">Transmembrane</keyword>
<dbReference type="RefSeq" id="WP_058583012.1">
    <property type="nucleotide sequence ID" value="NZ_LOPU01000031.1"/>
</dbReference>
<dbReference type="Proteomes" id="UP000054387">
    <property type="component" value="Unassembled WGS sequence"/>
</dbReference>
<evidence type="ECO:0000259" key="4">
    <source>
        <dbReference type="Pfam" id="PF26237"/>
    </source>
</evidence>
<organism evidence="6 7">
    <name type="scientific">Haloprofundus marisrubri</name>
    <dbReference type="NCBI Taxonomy" id="1514971"/>
    <lineage>
        <taxon>Archaea</taxon>
        <taxon>Methanobacteriati</taxon>
        <taxon>Methanobacteriota</taxon>
        <taxon>Stenosarchaea group</taxon>
        <taxon>Halobacteria</taxon>
        <taxon>Halobacteriales</taxon>
        <taxon>Haloferacaceae</taxon>
        <taxon>Haloprofundus</taxon>
    </lineage>
</organism>
<keyword evidence="2" id="KW-0472">Membrane</keyword>
<feature type="domain" description="DUF8054" evidence="5">
    <location>
        <begin position="161"/>
        <end position="267"/>
    </location>
</feature>
<dbReference type="InterPro" id="IPR058674">
    <property type="entry name" value="DUF8054_N"/>
</dbReference>
<proteinExistence type="predicted"/>
<dbReference type="InterPro" id="IPR058775">
    <property type="entry name" value="DUF8054_M"/>
</dbReference>
<evidence type="ECO:0000256" key="1">
    <source>
        <dbReference type="SAM" id="MobiDB-lite"/>
    </source>
</evidence>
<feature type="transmembrane region" description="Helical" evidence="2">
    <location>
        <begin position="18"/>
        <end position="37"/>
    </location>
</feature>
<dbReference type="InterPro" id="IPR058675">
    <property type="entry name" value="DUF8054_C"/>
</dbReference>